<sequence>MKSFKIPKPPDDTIKDILLFLLENKKVSSIFALSKMHNNNYAYTLITNKELLNNITPTYPLMPANAGKMISRLTMIEAVKSPVAVVLRPCELRALFELVKLEQAKLDNLLFVSFTCGGVFPIKTKKDGLENKLEKYWENVKTGEDLQELRECCRICENFVPDNADIIVQLAGNDINKETSVLIKTEKGTGFLKGMSDQFDEESLESTSLDTIRKNHSTKG</sequence>
<name>X1KDD7_9ZZZZ</name>
<comment type="caution">
    <text evidence="2">The sequence shown here is derived from an EMBL/GenBank/DDBJ whole genome shotgun (WGS) entry which is preliminary data.</text>
</comment>
<protein>
    <recommendedName>
        <fullName evidence="1">Coenzyme F420 hydrogenase/dehydrogenase beta subunit C-terminal domain-containing protein</fullName>
    </recommendedName>
</protein>
<proteinExistence type="predicted"/>
<dbReference type="EMBL" id="BARV01001076">
    <property type="protein sequence ID" value="GAH91645.1"/>
    <property type="molecule type" value="Genomic_DNA"/>
</dbReference>
<evidence type="ECO:0000259" key="1">
    <source>
        <dbReference type="Pfam" id="PF04432"/>
    </source>
</evidence>
<dbReference type="Pfam" id="PF04432">
    <property type="entry name" value="FrhB_FdhB_C"/>
    <property type="match status" value="1"/>
</dbReference>
<reference evidence="2" key="1">
    <citation type="journal article" date="2014" name="Front. Microbiol.">
        <title>High frequency of phylogenetically diverse reductive dehalogenase-homologous genes in deep subseafloor sedimentary metagenomes.</title>
        <authorList>
            <person name="Kawai M."/>
            <person name="Futagami T."/>
            <person name="Toyoda A."/>
            <person name="Takaki Y."/>
            <person name="Nishi S."/>
            <person name="Hori S."/>
            <person name="Arai W."/>
            <person name="Tsubouchi T."/>
            <person name="Morono Y."/>
            <person name="Uchiyama I."/>
            <person name="Ito T."/>
            <person name="Fujiyama A."/>
            <person name="Inagaki F."/>
            <person name="Takami H."/>
        </authorList>
    </citation>
    <scope>NUCLEOTIDE SEQUENCE</scope>
    <source>
        <strain evidence="2">Expedition CK06-06</strain>
    </source>
</reference>
<gene>
    <name evidence="2" type="ORF">S06H3_03338</name>
</gene>
<dbReference type="AlphaFoldDB" id="X1KDD7"/>
<feature type="domain" description="Coenzyme F420 hydrogenase/dehydrogenase beta subunit C-terminal" evidence="1">
    <location>
        <begin position="149"/>
        <end position="198"/>
    </location>
</feature>
<organism evidence="2">
    <name type="scientific">marine sediment metagenome</name>
    <dbReference type="NCBI Taxonomy" id="412755"/>
    <lineage>
        <taxon>unclassified sequences</taxon>
        <taxon>metagenomes</taxon>
        <taxon>ecological metagenomes</taxon>
    </lineage>
</organism>
<dbReference type="InterPro" id="IPR007525">
    <property type="entry name" value="FrhB_FdhB_C"/>
</dbReference>
<accession>X1KDD7</accession>
<evidence type="ECO:0000313" key="2">
    <source>
        <dbReference type="EMBL" id="GAH91645.1"/>
    </source>
</evidence>